<keyword evidence="2" id="KW-0812">Transmembrane</keyword>
<organism evidence="4 5">
    <name type="scientific">Streptomyces griseus subsp. griseus (strain JCM 4626 / CBS 651.72 / NBRC 13350 / KCC S-0626 / ISP 5235)</name>
    <dbReference type="NCBI Taxonomy" id="455632"/>
    <lineage>
        <taxon>Bacteria</taxon>
        <taxon>Bacillati</taxon>
        <taxon>Actinomycetota</taxon>
        <taxon>Actinomycetes</taxon>
        <taxon>Kitasatosporales</taxon>
        <taxon>Streptomycetaceae</taxon>
        <taxon>Streptomyces</taxon>
    </lineage>
</organism>
<dbReference type="InterPro" id="IPR013783">
    <property type="entry name" value="Ig-like_fold"/>
</dbReference>
<dbReference type="RefSeq" id="WP_012380628.1">
    <property type="nucleotide sequence ID" value="NC_010572.1"/>
</dbReference>
<dbReference type="KEGG" id="sgr:SGR_4470"/>
<reference evidence="5" key="1">
    <citation type="journal article" date="2008" name="J. Bacteriol.">
        <title>Genome sequence of the streptomycin-producing microorganism Streptomyces griseus IFO 13350.</title>
        <authorList>
            <person name="Ohnishi Y."/>
            <person name="Ishikawa J."/>
            <person name="Hara H."/>
            <person name="Suzuki H."/>
            <person name="Ikenoya M."/>
            <person name="Ikeda H."/>
            <person name="Yamashita A."/>
            <person name="Hattori M."/>
            <person name="Horinouchi S."/>
        </authorList>
    </citation>
    <scope>NUCLEOTIDE SEQUENCE [LARGE SCALE GENOMIC DNA]</scope>
    <source>
        <strain evidence="5">JCM 4626 / NBRC 13350</strain>
    </source>
</reference>
<feature type="transmembrane region" description="Helical" evidence="2">
    <location>
        <begin position="272"/>
        <end position="294"/>
    </location>
</feature>
<dbReference type="Proteomes" id="UP000001685">
    <property type="component" value="Chromosome"/>
</dbReference>
<dbReference type="HOGENOM" id="CLU_051827_0_0_11"/>
<keyword evidence="3" id="KW-0732">Signal</keyword>
<evidence type="ECO:0000256" key="2">
    <source>
        <dbReference type="SAM" id="Phobius"/>
    </source>
</evidence>
<keyword evidence="2" id="KW-1133">Transmembrane helix</keyword>
<accession>B1VUS3</accession>
<keyword evidence="2" id="KW-0472">Membrane</keyword>
<protein>
    <recommendedName>
        <fullName evidence="6">Secreted protein</fullName>
    </recommendedName>
</protein>
<dbReference type="InterPro" id="IPR006311">
    <property type="entry name" value="TAT_signal"/>
</dbReference>
<gene>
    <name evidence="4" type="ordered locus">SGR_4470</name>
</gene>
<feature type="region of interest" description="Disordered" evidence="1">
    <location>
        <begin position="40"/>
        <end position="74"/>
    </location>
</feature>
<dbReference type="Gene3D" id="2.60.40.10">
    <property type="entry name" value="Immunoglobulins"/>
    <property type="match status" value="1"/>
</dbReference>
<dbReference type="GO" id="GO:0005975">
    <property type="term" value="P:carbohydrate metabolic process"/>
    <property type="evidence" value="ECO:0007669"/>
    <property type="project" value="UniProtKB-ARBA"/>
</dbReference>
<dbReference type="eggNOG" id="COG1361">
    <property type="taxonomic scope" value="Bacteria"/>
</dbReference>
<dbReference type="AlphaFoldDB" id="B1VUS3"/>
<evidence type="ECO:0000313" key="5">
    <source>
        <dbReference type="Proteomes" id="UP000001685"/>
    </source>
</evidence>
<proteinExistence type="predicted"/>
<evidence type="ECO:0000256" key="3">
    <source>
        <dbReference type="SAM" id="SignalP"/>
    </source>
</evidence>
<feature type="compositionally biased region" description="Low complexity" evidence="1">
    <location>
        <begin position="40"/>
        <end position="65"/>
    </location>
</feature>
<evidence type="ECO:0008006" key="6">
    <source>
        <dbReference type="Google" id="ProtNLM"/>
    </source>
</evidence>
<feature type="signal peptide" evidence="3">
    <location>
        <begin position="1"/>
        <end position="33"/>
    </location>
</feature>
<evidence type="ECO:0000313" key="4">
    <source>
        <dbReference type="EMBL" id="BAG21299.1"/>
    </source>
</evidence>
<feature type="chain" id="PRO_5002771491" description="Secreted protein" evidence="3">
    <location>
        <begin position="34"/>
        <end position="359"/>
    </location>
</feature>
<evidence type="ECO:0000256" key="1">
    <source>
        <dbReference type="SAM" id="MobiDB-lite"/>
    </source>
</evidence>
<dbReference type="PATRIC" id="fig|455632.4.peg.4559"/>
<feature type="region of interest" description="Disordered" evidence="1">
    <location>
        <begin position="297"/>
        <end position="359"/>
    </location>
</feature>
<name>B1VUS3_STRGG</name>
<dbReference type="EMBL" id="AP009493">
    <property type="protein sequence ID" value="BAG21299.1"/>
    <property type="molecule type" value="Genomic_DNA"/>
</dbReference>
<dbReference type="PROSITE" id="PS51318">
    <property type="entry name" value="TAT"/>
    <property type="match status" value="1"/>
</dbReference>
<sequence length="359" mass="36544">MSPPTPRLRRALLVLTAVLAAQLCVLTPLPAAAARAAADAPADTARADTDTAADGPAGWTARPAGPGAGRDARPYLYLEGTPGQALQDRLAVTNSGRAPLTVRLRGDGRAGAWIGFAADSVTVPARTRAEVPLALTVPPDAVPGDASGEVVAADGDEEIRVPVRVRIGGPTLAALTVEDVEISGGTIRYALVNRGNAVLEPRLAVRAEGMFGTLLDRPERPLPLELAPGRRVERTEPWPDAPALDAVTVRLRVTAPGGARDEAEASATYVPVAPAVGGGLLVLGGLALLGSGAFRRRRARRGDPEPPGAETGRAEPPGAETGGTGTEPPGADSADDGQPTTETRPLVKTGPLVKSGAGS</sequence>